<dbReference type="GO" id="GO:0016020">
    <property type="term" value="C:membrane"/>
    <property type="evidence" value="ECO:0007669"/>
    <property type="project" value="UniProtKB-SubCell"/>
</dbReference>
<dbReference type="InterPro" id="IPR013162">
    <property type="entry name" value="CD80_C2-set"/>
</dbReference>
<keyword evidence="4" id="KW-1015">Disulfide bond</keyword>
<evidence type="ECO:0000256" key="5">
    <source>
        <dbReference type="ARBA" id="ARBA00023319"/>
    </source>
</evidence>
<keyword evidence="3" id="KW-0472">Membrane</keyword>
<protein>
    <recommendedName>
        <fullName evidence="10">Nephrin</fullName>
    </recommendedName>
</protein>
<dbReference type="Gene3D" id="2.60.40.10">
    <property type="entry name" value="Immunoglobulins"/>
    <property type="match status" value="10"/>
</dbReference>
<dbReference type="InterPro" id="IPR003598">
    <property type="entry name" value="Ig_sub2"/>
</dbReference>
<feature type="domain" description="Ig-like" evidence="7">
    <location>
        <begin position="822"/>
        <end position="919"/>
    </location>
</feature>
<dbReference type="SMART" id="SM00408">
    <property type="entry name" value="IGc2"/>
    <property type="match status" value="8"/>
</dbReference>
<keyword evidence="5" id="KW-0393">Immunoglobulin domain</keyword>
<dbReference type="EMBL" id="GECZ01017727">
    <property type="protein sequence ID" value="JAS52042.1"/>
    <property type="molecule type" value="Transcribed_RNA"/>
</dbReference>
<dbReference type="PANTHER" id="PTHR45889:SF8">
    <property type="entry name" value="IG-LIKE DOMAIN-CONTAINING PROTEIN"/>
    <property type="match status" value="1"/>
</dbReference>
<dbReference type="Pfam" id="PF07679">
    <property type="entry name" value="I-set"/>
    <property type="match status" value="2"/>
</dbReference>
<feature type="domain" description="Ig-like" evidence="7">
    <location>
        <begin position="127"/>
        <end position="236"/>
    </location>
</feature>
<dbReference type="SUPFAM" id="SSF48726">
    <property type="entry name" value="Immunoglobulin"/>
    <property type="match status" value="8"/>
</dbReference>
<dbReference type="InterPro" id="IPR036116">
    <property type="entry name" value="FN3_sf"/>
</dbReference>
<accession>A0A1B6FPC3</accession>
<dbReference type="PANTHER" id="PTHR45889">
    <property type="entry name" value="IG-LIKE DOMAIN-CONTAINING PROTEIN"/>
    <property type="match status" value="1"/>
</dbReference>
<name>A0A1B6FPC3_9HEMI</name>
<dbReference type="InterPro" id="IPR003599">
    <property type="entry name" value="Ig_sub"/>
</dbReference>
<proteinExistence type="predicted"/>
<dbReference type="AlphaFoldDB" id="A0A1B6FPC3"/>
<reference evidence="9" key="1">
    <citation type="submission" date="2015-11" db="EMBL/GenBank/DDBJ databases">
        <title>De novo transcriptome assembly of four potential Pierce s Disease insect vectors from Arizona vineyards.</title>
        <authorList>
            <person name="Tassone E.E."/>
        </authorList>
    </citation>
    <scope>NUCLEOTIDE SEQUENCE</scope>
</reference>
<dbReference type="InterPro" id="IPR036179">
    <property type="entry name" value="Ig-like_dom_sf"/>
</dbReference>
<dbReference type="FunFam" id="2.60.40.10:FF:000032">
    <property type="entry name" value="palladin isoform X1"/>
    <property type="match status" value="1"/>
</dbReference>
<dbReference type="PROSITE" id="PS50835">
    <property type="entry name" value="IG_LIKE"/>
    <property type="match status" value="9"/>
</dbReference>
<dbReference type="Pfam" id="PF00041">
    <property type="entry name" value="fn3"/>
    <property type="match status" value="1"/>
</dbReference>
<evidence type="ECO:0000313" key="9">
    <source>
        <dbReference type="EMBL" id="JAS52042.1"/>
    </source>
</evidence>
<feature type="domain" description="Fibronectin type-III" evidence="8">
    <location>
        <begin position="926"/>
        <end position="1019"/>
    </location>
</feature>
<keyword evidence="2" id="KW-0677">Repeat</keyword>
<dbReference type="PROSITE" id="PS50853">
    <property type="entry name" value="FN3"/>
    <property type="match status" value="1"/>
</dbReference>
<dbReference type="SMART" id="SM00060">
    <property type="entry name" value="FN3"/>
    <property type="match status" value="1"/>
</dbReference>
<keyword evidence="6" id="KW-0732">Signal</keyword>
<organism evidence="9">
    <name type="scientific">Cuerna arida</name>
    <dbReference type="NCBI Taxonomy" id="1464854"/>
    <lineage>
        <taxon>Eukaryota</taxon>
        <taxon>Metazoa</taxon>
        <taxon>Ecdysozoa</taxon>
        <taxon>Arthropoda</taxon>
        <taxon>Hexapoda</taxon>
        <taxon>Insecta</taxon>
        <taxon>Pterygota</taxon>
        <taxon>Neoptera</taxon>
        <taxon>Paraneoptera</taxon>
        <taxon>Hemiptera</taxon>
        <taxon>Auchenorrhyncha</taxon>
        <taxon>Membracoidea</taxon>
        <taxon>Cicadellidae</taxon>
        <taxon>Cicadellinae</taxon>
        <taxon>Proconiini</taxon>
        <taxon>Cuerna</taxon>
    </lineage>
</organism>
<evidence type="ECO:0008006" key="10">
    <source>
        <dbReference type="Google" id="ProtNLM"/>
    </source>
</evidence>
<feature type="domain" description="Ig-like" evidence="7">
    <location>
        <begin position="244"/>
        <end position="333"/>
    </location>
</feature>
<dbReference type="InterPro" id="IPR013783">
    <property type="entry name" value="Ig-like_fold"/>
</dbReference>
<feature type="chain" id="PRO_5008582986" description="Nephrin" evidence="6">
    <location>
        <begin position="23"/>
        <end position="1024"/>
    </location>
</feature>
<evidence type="ECO:0000256" key="2">
    <source>
        <dbReference type="ARBA" id="ARBA00022737"/>
    </source>
</evidence>
<dbReference type="InterPro" id="IPR007110">
    <property type="entry name" value="Ig-like_dom"/>
</dbReference>
<evidence type="ECO:0000259" key="8">
    <source>
        <dbReference type="PROSITE" id="PS50853"/>
    </source>
</evidence>
<evidence type="ECO:0000256" key="3">
    <source>
        <dbReference type="ARBA" id="ARBA00023136"/>
    </source>
</evidence>
<evidence type="ECO:0000259" key="7">
    <source>
        <dbReference type="PROSITE" id="PS50835"/>
    </source>
</evidence>
<evidence type="ECO:0000256" key="1">
    <source>
        <dbReference type="ARBA" id="ARBA00004167"/>
    </source>
</evidence>
<evidence type="ECO:0000256" key="6">
    <source>
        <dbReference type="SAM" id="SignalP"/>
    </source>
</evidence>
<feature type="domain" description="Ig-like" evidence="7">
    <location>
        <begin position="637"/>
        <end position="723"/>
    </location>
</feature>
<gene>
    <name evidence="9" type="ORF">g.15250</name>
</gene>
<evidence type="ECO:0000256" key="4">
    <source>
        <dbReference type="ARBA" id="ARBA00023157"/>
    </source>
</evidence>
<sequence>MDHLKGMLSYIFLCLTFSYVSGQLQYFRVQPKDVKVHEGGEVTLQCEVANRAGSVQWTKDGFALGFSSVIPGFPRYSVIGDSKNGVFNLRVVNASLEDDAEFQCQVGPEKFHKAIRADARLSVISPPSSIEMVNHTANSKIEIRENEEFQLECLVKNSKPAAKIVWYRGQVELKLDKRTDKTIEVEHPGQKAKRYTVSSKISLQPTAEDDYADYTCAAKHEALPEDMPLRTTVQLSVLYPPGLPYIEGYTEGETIRRGQSVELICRSRGGNPPAQLIWYKNGEQIRMAYRTAGRLSENIYTFTADSSDNKAKYRCDASNVMSPSPLKAEVTLTVLFAPAHVTISGPTEARVGDTVPLTCVTAGSNPPADIKWLIGGKSVRNATQRTVAAPEGGWITTSNTTAVVDTDKRALVVICHGLNMQLSENIVSTHTINVLYPPGPPLISGYTKGHHIAAGTVQKISCISSGGNPLATITWYKNDKKIPSVTKITDRSVSAEVTILTNVTDNEAVYKCEAANSATEIPLFETVTLSVFFPPDHVRIRKEPEDLRAGTTATLTCDASSSNPPAQMTWWKDGIPISEGITNSSKPGLHRGTFSSMQLKVNITPEMDGLVYTCQAMNLALQRSVHDAVTMNVLYKPVFNELPEKEVTGVEGDSLLVAPQATGRPHTISYTWTKDKAPLSPGPHLTIEGPLLNFTRLNRSDSGVYSCEAVNSEGSTSVSLTISVQYPATVVAVSEKVVVGESDVAQLWCRVEGNPLSGVHVTWKRDNYNIAERSEVSFKNNTSFLIINRPTKEDIGTFRCVANNGLTNQSSKDVYLVVKHKPEMDLSPHLAKAASNSGDNGRLICRARGAPALNFTWQREGATIPLDTPQKYSFEFNTVDEVTYESILLVRNVELSDYGRYECVARNELGFATSTVKLSVTSAPEAPYNLQVLNITHDSVTLQWSPGFDGGLPASYRLRYRPLLQANQNYHYEDTGNATTWTVRRLQLGTEYRFSVMATNHLGISKYTPDTFKVTTSSKFNEIQ</sequence>
<feature type="domain" description="Ig-like" evidence="7">
    <location>
        <begin position="25"/>
        <end position="122"/>
    </location>
</feature>
<dbReference type="CDD" id="cd00096">
    <property type="entry name" value="Ig"/>
    <property type="match status" value="1"/>
</dbReference>
<dbReference type="Pfam" id="PF13927">
    <property type="entry name" value="Ig_3"/>
    <property type="match status" value="5"/>
</dbReference>
<dbReference type="CDD" id="cd00063">
    <property type="entry name" value="FN3"/>
    <property type="match status" value="1"/>
</dbReference>
<feature type="domain" description="Ig-like" evidence="7">
    <location>
        <begin position="441"/>
        <end position="528"/>
    </location>
</feature>
<feature type="domain" description="Ig-like" evidence="7">
    <location>
        <begin position="338"/>
        <end position="433"/>
    </location>
</feature>
<feature type="domain" description="Ig-like" evidence="7">
    <location>
        <begin position="535"/>
        <end position="626"/>
    </location>
</feature>
<feature type="domain" description="Ig-like" evidence="7">
    <location>
        <begin position="727"/>
        <end position="815"/>
    </location>
</feature>
<dbReference type="SUPFAM" id="SSF49265">
    <property type="entry name" value="Fibronectin type III"/>
    <property type="match status" value="1"/>
</dbReference>
<dbReference type="FunFam" id="2.60.40.10:FF:001273">
    <property type="entry name" value="Hibris, isoform B"/>
    <property type="match status" value="1"/>
</dbReference>
<dbReference type="SMART" id="SM00409">
    <property type="entry name" value="IG"/>
    <property type="match status" value="8"/>
</dbReference>
<dbReference type="Pfam" id="PF08205">
    <property type="entry name" value="C2-set_2"/>
    <property type="match status" value="2"/>
</dbReference>
<dbReference type="GO" id="GO:0030154">
    <property type="term" value="P:cell differentiation"/>
    <property type="evidence" value="ECO:0007669"/>
    <property type="project" value="UniProtKB-ARBA"/>
</dbReference>
<feature type="signal peptide" evidence="6">
    <location>
        <begin position="1"/>
        <end position="22"/>
    </location>
</feature>
<dbReference type="FunFam" id="2.60.40.10:FF:000405">
    <property type="entry name" value="nephrin isoform X1"/>
    <property type="match status" value="2"/>
</dbReference>
<comment type="subcellular location">
    <subcellularLocation>
        <location evidence="1">Membrane</location>
        <topology evidence="1">Single-pass membrane protein</topology>
    </subcellularLocation>
</comment>
<dbReference type="InterPro" id="IPR003961">
    <property type="entry name" value="FN3_dom"/>
</dbReference>
<dbReference type="InterPro" id="IPR013098">
    <property type="entry name" value="Ig_I-set"/>
</dbReference>
<dbReference type="GO" id="GO:0009653">
    <property type="term" value="P:anatomical structure morphogenesis"/>
    <property type="evidence" value="ECO:0007669"/>
    <property type="project" value="UniProtKB-ARBA"/>
</dbReference>